<evidence type="ECO:0000313" key="2">
    <source>
        <dbReference type="EMBL" id="MEK8049974.1"/>
    </source>
</evidence>
<organism evidence="2 3">
    <name type="scientific">Pseudaquabacterium inlustre</name>
    <dbReference type="NCBI Taxonomy" id="2984192"/>
    <lineage>
        <taxon>Bacteria</taxon>
        <taxon>Pseudomonadati</taxon>
        <taxon>Pseudomonadota</taxon>
        <taxon>Betaproteobacteria</taxon>
        <taxon>Burkholderiales</taxon>
        <taxon>Sphaerotilaceae</taxon>
        <taxon>Pseudaquabacterium</taxon>
    </lineage>
</organism>
<name>A0ABU9CDL1_9BURK</name>
<protein>
    <recommendedName>
        <fullName evidence="4">DUF721 domain-containing protein</fullName>
    </recommendedName>
</protein>
<evidence type="ECO:0000256" key="1">
    <source>
        <dbReference type="SAM" id="MobiDB-lite"/>
    </source>
</evidence>
<keyword evidence="3" id="KW-1185">Reference proteome</keyword>
<proteinExistence type="predicted"/>
<feature type="region of interest" description="Disordered" evidence="1">
    <location>
        <begin position="1"/>
        <end position="23"/>
    </location>
</feature>
<dbReference type="EMBL" id="JBBUTH010000003">
    <property type="protein sequence ID" value="MEK8049974.1"/>
    <property type="molecule type" value="Genomic_DNA"/>
</dbReference>
<sequence>MASQPPKPSPGSAPLPPGTRGIDQALAGNQALGSLMQRMRESEARLAAIRPLLPPPMRPHVKAGPIDEDGWTLLAGNPAVSAKLRQMLPTLMNRLQHSGFDARAVRVKLLSPT</sequence>
<comment type="caution">
    <text evidence="2">The sequence shown here is derived from an EMBL/GenBank/DDBJ whole genome shotgun (WGS) entry which is preliminary data.</text>
</comment>
<evidence type="ECO:0000313" key="3">
    <source>
        <dbReference type="Proteomes" id="UP001365405"/>
    </source>
</evidence>
<dbReference type="Proteomes" id="UP001365405">
    <property type="component" value="Unassembled WGS sequence"/>
</dbReference>
<accession>A0ABU9CDL1</accession>
<gene>
    <name evidence="2" type="ORF">AACH10_06975</name>
</gene>
<evidence type="ECO:0008006" key="4">
    <source>
        <dbReference type="Google" id="ProtNLM"/>
    </source>
</evidence>
<dbReference type="RefSeq" id="WP_341409643.1">
    <property type="nucleotide sequence ID" value="NZ_JBBUTH010000003.1"/>
</dbReference>
<reference evidence="2 3" key="1">
    <citation type="submission" date="2024-04" db="EMBL/GenBank/DDBJ databases">
        <title>Novel species of the genus Ideonella isolated from streams.</title>
        <authorList>
            <person name="Lu H."/>
        </authorList>
    </citation>
    <scope>NUCLEOTIDE SEQUENCE [LARGE SCALE GENOMIC DNA]</scope>
    <source>
        <strain evidence="2 3">DXS22W</strain>
    </source>
</reference>
<feature type="compositionally biased region" description="Pro residues" evidence="1">
    <location>
        <begin position="1"/>
        <end position="17"/>
    </location>
</feature>